<keyword evidence="7" id="KW-0807">Transducer</keyword>
<keyword evidence="4" id="KW-0297">G-protein coupled receptor</keyword>
<evidence type="ECO:0000256" key="6">
    <source>
        <dbReference type="ARBA" id="ARBA00023170"/>
    </source>
</evidence>
<dbReference type="InterPro" id="IPR017452">
    <property type="entry name" value="GPCR_Rhodpsn_7TM"/>
</dbReference>
<keyword evidence="6 10" id="KW-0675">Receptor</keyword>
<dbReference type="PANTHER" id="PTHR24240">
    <property type="entry name" value="OPSIN"/>
    <property type="match status" value="1"/>
</dbReference>
<dbReference type="SMART" id="SM01381">
    <property type="entry name" value="7TM_GPCR_Srsx"/>
    <property type="match status" value="1"/>
</dbReference>
<dbReference type="Gene3D" id="1.20.1070.10">
    <property type="entry name" value="Rhodopsin 7-helix transmembrane proteins"/>
    <property type="match status" value="1"/>
</dbReference>
<feature type="transmembrane region" description="Helical" evidence="8">
    <location>
        <begin position="181"/>
        <end position="200"/>
    </location>
</feature>
<evidence type="ECO:0000256" key="7">
    <source>
        <dbReference type="ARBA" id="ARBA00023224"/>
    </source>
</evidence>
<comment type="subcellular location">
    <subcellularLocation>
        <location evidence="1">Membrane</location>
        <topology evidence="1">Multi-pass membrane protein</topology>
    </subcellularLocation>
</comment>
<feature type="domain" description="G-protein coupled receptors family 1 profile" evidence="9">
    <location>
        <begin position="33"/>
        <end position="286"/>
    </location>
</feature>
<name>A0AAD5FAN5_SILAS</name>
<keyword evidence="2 8" id="KW-0812">Transmembrane</keyword>
<accession>A0AAD5FAN5</accession>
<dbReference type="AlphaFoldDB" id="A0AAD5FAN5"/>
<dbReference type="InterPro" id="IPR000276">
    <property type="entry name" value="GPCR_Rhodpsn"/>
</dbReference>
<evidence type="ECO:0000256" key="8">
    <source>
        <dbReference type="SAM" id="Phobius"/>
    </source>
</evidence>
<evidence type="ECO:0000256" key="2">
    <source>
        <dbReference type="ARBA" id="ARBA00022692"/>
    </source>
</evidence>
<dbReference type="EMBL" id="MU575040">
    <property type="protein sequence ID" value="KAI5609851.1"/>
    <property type="molecule type" value="Genomic_DNA"/>
</dbReference>
<dbReference type="SUPFAM" id="SSF81321">
    <property type="entry name" value="Family A G protein-coupled receptor-like"/>
    <property type="match status" value="1"/>
</dbReference>
<comment type="caution">
    <text evidence="10">The sequence shown here is derived from an EMBL/GenBank/DDBJ whole genome shotgun (WGS) entry which is preliminary data.</text>
</comment>
<keyword evidence="3 8" id="KW-1133">Transmembrane helix</keyword>
<proteinExistence type="predicted"/>
<dbReference type="CDD" id="cd15211">
    <property type="entry name" value="7tmA_GPR88-like"/>
    <property type="match status" value="1"/>
</dbReference>
<feature type="transmembrane region" description="Helical" evidence="8">
    <location>
        <begin position="265"/>
        <end position="288"/>
    </location>
</feature>
<keyword evidence="11" id="KW-1185">Reference proteome</keyword>
<evidence type="ECO:0000313" key="11">
    <source>
        <dbReference type="Proteomes" id="UP001205998"/>
    </source>
</evidence>
<dbReference type="GO" id="GO:0016020">
    <property type="term" value="C:membrane"/>
    <property type="evidence" value="ECO:0007669"/>
    <property type="project" value="UniProtKB-SubCell"/>
</dbReference>
<dbReference type="PRINTS" id="PR00237">
    <property type="entry name" value="GPCRRHODOPSN"/>
</dbReference>
<evidence type="ECO:0000256" key="3">
    <source>
        <dbReference type="ARBA" id="ARBA00022989"/>
    </source>
</evidence>
<sequence>MQNSTVDQCDTGAAERISIAALFSLMCALGTVLNLLVIGLVLGFRKLRTASNAFIANGCAADLLVCAFWMPREAAAAAASVSTSAPVPSPVHGAPPRDTLLFLGATVSLLSHSLIAVNRYVLITKPPAAYHALYQRRRAQAMIAASWLVALASLLPLWLGAARRAVPVCGPAPADPWASGTLALTILGQTAVVTYCYFKIFRRVQISAKRVSVLHFQLVNNLPYSFPRKDKRLGVHVLAVCLVFVMTTEPMLWTLTAGLFSPVPAALRTCAWLLFCSGFVSDPFLYTWKNEEFRKAFRSVLRGDFWRGAAVAAAEPVTVSAVSHVFPRQNSRRAFLAEMS</sequence>
<evidence type="ECO:0000259" key="9">
    <source>
        <dbReference type="PROSITE" id="PS50262"/>
    </source>
</evidence>
<dbReference type="Proteomes" id="UP001205998">
    <property type="component" value="Unassembled WGS sequence"/>
</dbReference>
<protein>
    <submittedName>
        <fullName evidence="10">G-protein coupled receptor 88</fullName>
    </submittedName>
</protein>
<dbReference type="Pfam" id="PF00001">
    <property type="entry name" value="7tm_1"/>
    <property type="match status" value="1"/>
</dbReference>
<feature type="transmembrane region" description="Helical" evidence="8">
    <location>
        <begin position="100"/>
        <end position="121"/>
    </location>
</feature>
<feature type="transmembrane region" description="Helical" evidence="8">
    <location>
        <begin position="141"/>
        <end position="161"/>
    </location>
</feature>
<evidence type="ECO:0000256" key="5">
    <source>
        <dbReference type="ARBA" id="ARBA00023136"/>
    </source>
</evidence>
<feature type="transmembrane region" description="Helical" evidence="8">
    <location>
        <begin position="233"/>
        <end position="253"/>
    </location>
</feature>
<evidence type="ECO:0000313" key="10">
    <source>
        <dbReference type="EMBL" id="KAI5609851.1"/>
    </source>
</evidence>
<dbReference type="PROSITE" id="PS50262">
    <property type="entry name" value="G_PROTEIN_RECEP_F1_2"/>
    <property type="match status" value="1"/>
</dbReference>
<feature type="transmembrane region" description="Helical" evidence="8">
    <location>
        <begin position="20"/>
        <end position="42"/>
    </location>
</feature>
<feature type="transmembrane region" description="Helical" evidence="8">
    <location>
        <begin position="54"/>
        <end position="71"/>
    </location>
</feature>
<gene>
    <name evidence="10" type="ORF">C0J50_5831</name>
</gene>
<dbReference type="InterPro" id="IPR050125">
    <property type="entry name" value="GPCR_opsins"/>
</dbReference>
<evidence type="ECO:0000256" key="4">
    <source>
        <dbReference type="ARBA" id="ARBA00023040"/>
    </source>
</evidence>
<dbReference type="GO" id="GO:0004930">
    <property type="term" value="F:G protein-coupled receptor activity"/>
    <property type="evidence" value="ECO:0007669"/>
    <property type="project" value="UniProtKB-KW"/>
</dbReference>
<evidence type="ECO:0000256" key="1">
    <source>
        <dbReference type="ARBA" id="ARBA00004141"/>
    </source>
</evidence>
<reference evidence="10" key="1">
    <citation type="submission" date="2018-07" db="EMBL/GenBank/DDBJ databases">
        <title>Comparative genomics of catfishes provides insights into carnivory and benthic adaptation.</title>
        <authorList>
            <person name="Zhang Y."/>
            <person name="Wang D."/>
            <person name="Peng Z."/>
            <person name="Zheng S."/>
            <person name="Shao F."/>
            <person name="Tao W."/>
        </authorList>
    </citation>
    <scope>NUCLEOTIDE SEQUENCE</scope>
    <source>
        <strain evidence="10">Chongqing</strain>
    </source>
</reference>
<keyword evidence="5 8" id="KW-0472">Membrane</keyword>
<organism evidence="10 11">
    <name type="scientific">Silurus asotus</name>
    <name type="common">Amur catfish</name>
    <name type="synonym">Parasilurus asotus</name>
    <dbReference type="NCBI Taxonomy" id="30991"/>
    <lineage>
        <taxon>Eukaryota</taxon>
        <taxon>Metazoa</taxon>
        <taxon>Chordata</taxon>
        <taxon>Craniata</taxon>
        <taxon>Vertebrata</taxon>
        <taxon>Euteleostomi</taxon>
        <taxon>Actinopterygii</taxon>
        <taxon>Neopterygii</taxon>
        <taxon>Teleostei</taxon>
        <taxon>Ostariophysi</taxon>
        <taxon>Siluriformes</taxon>
        <taxon>Siluridae</taxon>
        <taxon>Silurus</taxon>
    </lineage>
</organism>